<evidence type="ECO:0000313" key="3">
    <source>
        <dbReference type="Proteomes" id="UP000028194"/>
    </source>
</evidence>
<dbReference type="Proteomes" id="UP000028194">
    <property type="component" value="Chromosome"/>
</dbReference>
<evidence type="ECO:0000259" key="1">
    <source>
        <dbReference type="Pfam" id="PF24298"/>
    </source>
</evidence>
<dbReference type="AlphaFoldDB" id="A0A075MU85"/>
<name>A0A075MU85_9ARCH</name>
<gene>
    <name evidence="2" type="ORF">NTE_02677</name>
</gene>
<reference evidence="2 3" key="1">
    <citation type="journal article" date="2014" name="PLoS ONE">
        <title>Genome Sequence of Candidatus Nitrososphaera evergladensis from Group I.1b Enriched from Everglades Soil Reveals Novel Genomic Features of the Ammonia-Oxidizing Archaea.</title>
        <authorList>
            <person name="Zhalnina K.V."/>
            <person name="Dias R."/>
            <person name="Leonard M.T."/>
            <person name="Dorr de Quadros P."/>
            <person name="Camargo F.A."/>
            <person name="Drew J.C."/>
            <person name="Farmerie W.G."/>
            <person name="Daroub S.H."/>
            <person name="Triplett E.W."/>
        </authorList>
    </citation>
    <scope>NUCLEOTIDE SEQUENCE [LARGE SCALE GENOMIC DNA]</scope>
    <source>
        <strain evidence="2 3">SR1</strain>
    </source>
</reference>
<evidence type="ECO:0000313" key="2">
    <source>
        <dbReference type="EMBL" id="AIF84720.1"/>
    </source>
</evidence>
<organism evidence="2 3">
    <name type="scientific">Candidatus Nitrososphaera evergladensis SR1</name>
    <dbReference type="NCBI Taxonomy" id="1459636"/>
    <lineage>
        <taxon>Archaea</taxon>
        <taxon>Nitrososphaerota</taxon>
        <taxon>Nitrososphaeria</taxon>
        <taxon>Nitrososphaerales</taxon>
        <taxon>Nitrososphaeraceae</taxon>
        <taxon>Nitrososphaera</taxon>
    </lineage>
</organism>
<dbReference type="HOGENOM" id="CLU_054330_0_0_2"/>
<dbReference type="EMBL" id="CP007174">
    <property type="protein sequence ID" value="AIF84720.1"/>
    <property type="molecule type" value="Genomic_DNA"/>
</dbReference>
<dbReference type="OrthoDB" id="10704at2157"/>
<dbReference type="STRING" id="1459636.NTE_02677"/>
<sequence>MVLSKTKKSVVTSTVAASVLIIAILVVMSASLSSMQQQETATATSLQQQSTEDQAGTATAVAASNATVVDINAGSVLKLSRASVPIDMPLEKGYQDGKEIFFITTDASDQNFAAQLTNKSGFAVNFAPLLAKAPQDARNQAYVFTNGIKGNGTFGFQLPVVTSKPGDRNYSPLWQVNMASWKEGAAPRELTSVQQIMDAQSSGQLSVTKTGIIVNHPTIKWDGGSLKIRDDRDNITDDSPYVGGQILNIDTDRMLVTMVAHRGWGPDGKTIYYVVTDATPEMPATMMGVASVPADEKLARTPVAVDLFQFTNGINGTGPMGFQAGIGGANPDDSAKYSPMWKISFIQWKDPSQARVLENLGDINTMVADGSITLAPAMEGKHVVNCPFFGEETVSKHMHKEG</sequence>
<dbReference type="RefSeq" id="WP_148701240.1">
    <property type="nucleotide sequence ID" value="NZ_CP007174.1"/>
</dbReference>
<dbReference type="eggNOG" id="arCOG08764">
    <property type="taxonomic scope" value="Archaea"/>
</dbReference>
<dbReference type="Pfam" id="PF24298">
    <property type="entry name" value="DUF7482"/>
    <property type="match status" value="1"/>
</dbReference>
<dbReference type="KEGG" id="nev:NTE_02677"/>
<dbReference type="InterPro" id="IPR055905">
    <property type="entry name" value="DUF7482"/>
</dbReference>
<keyword evidence="3" id="KW-1185">Reference proteome</keyword>
<proteinExistence type="predicted"/>
<accession>A0A075MU85</accession>
<protein>
    <recommendedName>
        <fullName evidence="1">DUF7482 domain-containing protein</fullName>
    </recommendedName>
</protein>
<dbReference type="GeneID" id="41598367"/>
<feature type="domain" description="DUF7482" evidence="1">
    <location>
        <begin position="96"/>
        <end position="369"/>
    </location>
</feature>